<dbReference type="Proteomes" id="UP000886520">
    <property type="component" value="Chromosome 3"/>
</dbReference>
<evidence type="ECO:0000313" key="3">
    <source>
        <dbReference type="EMBL" id="KAI5083310.1"/>
    </source>
</evidence>
<dbReference type="InterPro" id="IPR056636">
    <property type="entry name" value="DUF7734"/>
</dbReference>
<name>A0A9D4VB89_ADICA</name>
<feature type="domain" description="DUF7734" evidence="2">
    <location>
        <begin position="5"/>
        <end position="50"/>
    </location>
</feature>
<protein>
    <recommendedName>
        <fullName evidence="2">DUF7734 domain-containing protein</fullName>
    </recommendedName>
</protein>
<accession>A0A9D4VB89</accession>
<sequence length="69" mass="7909">MQQEGHSSSLMRTTSSNLEDELLPPDAIINGIDRMEGPYNPDTPKFIEKDEFRQGLCLKRDEKRKGCQI</sequence>
<feature type="compositionally biased region" description="Polar residues" evidence="1">
    <location>
        <begin position="1"/>
        <end position="17"/>
    </location>
</feature>
<reference evidence="3" key="1">
    <citation type="submission" date="2021-01" db="EMBL/GenBank/DDBJ databases">
        <title>Adiantum capillus-veneris genome.</title>
        <authorList>
            <person name="Fang Y."/>
            <person name="Liao Q."/>
        </authorList>
    </citation>
    <scope>NUCLEOTIDE SEQUENCE</scope>
    <source>
        <strain evidence="3">H3</strain>
        <tissue evidence="3">Leaf</tissue>
    </source>
</reference>
<dbReference type="AlphaFoldDB" id="A0A9D4VB89"/>
<dbReference type="EMBL" id="JABFUD020000002">
    <property type="protein sequence ID" value="KAI5083310.1"/>
    <property type="molecule type" value="Genomic_DNA"/>
</dbReference>
<dbReference type="Pfam" id="PF24869">
    <property type="entry name" value="DUF7734"/>
    <property type="match status" value="1"/>
</dbReference>
<keyword evidence="4" id="KW-1185">Reference proteome</keyword>
<evidence type="ECO:0000313" key="4">
    <source>
        <dbReference type="Proteomes" id="UP000886520"/>
    </source>
</evidence>
<feature type="region of interest" description="Disordered" evidence="1">
    <location>
        <begin position="1"/>
        <end position="23"/>
    </location>
</feature>
<gene>
    <name evidence="3" type="ORF">GOP47_0003053</name>
</gene>
<evidence type="ECO:0000256" key="1">
    <source>
        <dbReference type="SAM" id="MobiDB-lite"/>
    </source>
</evidence>
<organism evidence="3 4">
    <name type="scientific">Adiantum capillus-veneris</name>
    <name type="common">Maidenhair fern</name>
    <dbReference type="NCBI Taxonomy" id="13818"/>
    <lineage>
        <taxon>Eukaryota</taxon>
        <taxon>Viridiplantae</taxon>
        <taxon>Streptophyta</taxon>
        <taxon>Embryophyta</taxon>
        <taxon>Tracheophyta</taxon>
        <taxon>Polypodiopsida</taxon>
        <taxon>Polypodiidae</taxon>
        <taxon>Polypodiales</taxon>
        <taxon>Pteridineae</taxon>
        <taxon>Pteridaceae</taxon>
        <taxon>Vittarioideae</taxon>
        <taxon>Adiantum</taxon>
    </lineage>
</organism>
<proteinExistence type="predicted"/>
<comment type="caution">
    <text evidence="3">The sequence shown here is derived from an EMBL/GenBank/DDBJ whole genome shotgun (WGS) entry which is preliminary data.</text>
</comment>
<evidence type="ECO:0000259" key="2">
    <source>
        <dbReference type="Pfam" id="PF24869"/>
    </source>
</evidence>
<dbReference type="OrthoDB" id="2018366at2759"/>